<evidence type="ECO:0000313" key="1">
    <source>
        <dbReference type="EMBL" id="TDY31197.1"/>
    </source>
</evidence>
<sequence length="149" mass="15909">MRENEVDFFPLRVTGMSAGGKRKFDVQGKRKLVDACLQPGASIAGLALKAGVNANQLHKWIRLRQQADSAAVMADAEATASSFVPVVTVSDTVSVRADRERVPAPELPTQPATRTRLSARLPNGVALELECTGQDTALVRAMVEALGAR</sequence>
<comment type="caution">
    <text evidence="1">The sequence shown here is derived from an EMBL/GenBank/DDBJ whole genome shotgun (WGS) entry which is preliminary data.</text>
</comment>
<dbReference type="OrthoDB" id="9800877at2"/>
<accession>A0A4R8KNK7</accession>
<dbReference type="GO" id="GO:0006313">
    <property type="term" value="P:DNA transposition"/>
    <property type="evidence" value="ECO:0007669"/>
    <property type="project" value="InterPro"/>
</dbReference>
<dbReference type="EMBL" id="SORE01000065">
    <property type="protein sequence ID" value="TDY31197.1"/>
    <property type="molecule type" value="Genomic_DNA"/>
</dbReference>
<dbReference type="InterPro" id="IPR002514">
    <property type="entry name" value="Transposase_8"/>
</dbReference>
<dbReference type="InterPro" id="IPR009057">
    <property type="entry name" value="Homeodomain-like_sf"/>
</dbReference>
<dbReference type="Pfam" id="PF01527">
    <property type="entry name" value="HTH_Tnp_1"/>
    <property type="match status" value="1"/>
</dbReference>
<protein>
    <submittedName>
        <fullName evidence="1">Transposase</fullName>
    </submittedName>
</protein>
<gene>
    <name evidence="1" type="ORF">BX592_1651</name>
</gene>
<keyword evidence="2" id="KW-1185">Reference proteome</keyword>
<reference evidence="1 2" key="1">
    <citation type="submission" date="2019-03" db="EMBL/GenBank/DDBJ databases">
        <title>Genomic Encyclopedia of Type Strains, Phase III (KMG-III): the genomes of soil and plant-associated and newly described type strains.</title>
        <authorList>
            <person name="Whitman W."/>
        </authorList>
    </citation>
    <scope>NUCLEOTIDE SEQUENCE [LARGE SCALE GENOMIC DNA]</scope>
    <source>
        <strain evidence="1 2">LMG 29544</strain>
    </source>
</reference>
<dbReference type="Proteomes" id="UP000295509">
    <property type="component" value="Unassembled WGS sequence"/>
</dbReference>
<evidence type="ECO:0000313" key="2">
    <source>
        <dbReference type="Proteomes" id="UP000295509"/>
    </source>
</evidence>
<dbReference type="GO" id="GO:0003677">
    <property type="term" value="F:DNA binding"/>
    <property type="evidence" value="ECO:0007669"/>
    <property type="project" value="InterPro"/>
</dbReference>
<name>A0A4R8KNK7_9BURK</name>
<dbReference type="GO" id="GO:0004803">
    <property type="term" value="F:transposase activity"/>
    <property type="evidence" value="ECO:0007669"/>
    <property type="project" value="InterPro"/>
</dbReference>
<organism evidence="1 2">
    <name type="scientific">Paraburkholderia rhizosphaerae</name>
    <dbReference type="NCBI Taxonomy" id="480658"/>
    <lineage>
        <taxon>Bacteria</taxon>
        <taxon>Pseudomonadati</taxon>
        <taxon>Pseudomonadota</taxon>
        <taxon>Betaproteobacteria</taxon>
        <taxon>Burkholderiales</taxon>
        <taxon>Burkholderiaceae</taxon>
        <taxon>Paraburkholderia</taxon>
    </lineage>
</organism>
<proteinExistence type="predicted"/>
<dbReference type="SUPFAM" id="SSF46689">
    <property type="entry name" value="Homeodomain-like"/>
    <property type="match status" value="1"/>
</dbReference>
<dbReference type="NCBIfam" id="NF047595">
    <property type="entry name" value="IS66_ISRel24_TnpA"/>
    <property type="match status" value="1"/>
</dbReference>
<dbReference type="AlphaFoldDB" id="A0A4R8KNK7"/>